<dbReference type="Pfam" id="PF00072">
    <property type="entry name" value="Response_reg"/>
    <property type="match status" value="1"/>
</dbReference>
<evidence type="ECO:0000259" key="9">
    <source>
        <dbReference type="PROSITE" id="PS50122"/>
    </source>
</evidence>
<dbReference type="InterPro" id="IPR000673">
    <property type="entry name" value="Sig_transdc_resp-reg_Me-estase"/>
</dbReference>
<comment type="similarity">
    <text evidence="4">Belongs to the CheB family.</text>
</comment>
<accession>A0A1M6REG6</accession>
<feature type="modified residue" description="4-aspartylphosphate" evidence="4 6">
    <location>
        <position position="56"/>
    </location>
</feature>
<evidence type="ECO:0000256" key="4">
    <source>
        <dbReference type="HAMAP-Rule" id="MF_00099"/>
    </source>
</evidence>
<name>A0A1M6REG6_9FIRM</name>
<dbReference type="Gene3D" id="3.40.50.2300">
    <property type="match status" value="1"/>
</dbReference>
<dbReference type="InterPro" id="IPR001789">
    <property type="entry name" value="Sig_transdc_resp-reg_receiver"/>
</dbReference>
<keyword evidence="4" id="KW-0963">Cytoplasm</keyword>
<evidence type="ECO:0000259" key="8">
    <source>
        <dbReference type="PROSITE" id="PS50110"/>
    </source>
</evidence>
<protein>
    <recommendedName>
        <fullName evidence="4">Protein-glutamate methylesterase/protein-glutamine glutaminase</fullName>
        <ecNumber evidence="4">3.1.1.61</ecNumber>
        <ecNumber evidence="4">3.5.1.44</ecNumber>
    </recommendedName>
</protein>
<dbReference type="GO" id="GO:0000156">
    <property type="term" value="F:phosphorelay response regulator activity"/>
    <property type="evidence" value="ECO:0007669"/>
    <property type="project" value="InterPro"/>
</dbReference>
<evidence type="ECO:0000313" key="11">
    <source>
        <dbReference type="Proteomes" id="UP000183997"/>
    </source>
</evidence>
<keyword evidence="4 6" id="KW-0597">Phosphoprotein</keyword>
<feature type="compositionally biased region" description="Pro residues" evidence="7">
    <location>
        <begin position="141"/>
        <end position="156"/>
    </location>
</feature>
<proteinExistence type="inferred from homology"/>
<dbReference type="GO" id="GO:0050568">
    <property type="term" value="F:protein-glutamine glutaminase activity"/>
    <property type="evidence" value="ECO:0007669"/>
    <property type="project" value="UniProtKB-UniRule"/>
</dbReference>
<feature type="active site" evidence="4 5">
    <location>
        <position position="305"/>
    </location>
</feature>
<dbReference type="RefSeq" id="WP_072912459.1">
    <property type="nucleotide sequence ID" value="NZ_FRAR01000010.1"/>
</dbReference>
<dbReference type="Proteomes" id="UP000183997">
    <property type="component" value="Unassembled WGS sequence"/>
</dbReference>
<dbReference type="PANTHER" id="PTHR42872:SF3">
    <property type="entry name" value="PROTEIN-GLUTAMATE METHYLESTERASE_PROTEIN-GLUTAMINE GLUTAMINASE 1"/>
    <property type="match status" value="1"/>
</dbReference>
<dbReference type="InterPro" id="IPR035909">
    <property type="entry name" value="CheB_C"/>
</dbReference>
<organism evidence="10 11">
    <name type="scientific">Desulforamulus aeronauticus DSM 10349</name>
    <dbReference type="NCBI Taxonomy" id="1121421"/>
    <lineage>
        <taxon>Bacteria</taxon>
        <taxon>Bacillati</taxon>
        <taxon>Bacillota</taxon>
        <taxon>Clostridia</taxon>
        <taxon>Eubacteriales</taxon>
        <taxon>Peptococcaceae</taxon>
        <taxon>Desulforamulus</taxon>
    </lineage>
</organism>
<dbReference type="SUPFAM" id="SSF52738">
    <property type="entry name" value="Methylesterase CheB, C-terminal domain"/>
    <property type="match status" value="1"/>
</dbReference>
<keyword evidence="1 4" id="KW-0378">Hydrolase</keyword>
<dbReference type="AlphaFoldDB" id="A0A1M6REG6"/>
<dbReference type="STRING" id="1121421.SAMN02745123_01454"/>
<comment type="subcellular location">
    <subcellularLocation>
        <location evidence="4">Cytoplasm</location>
    </subcellularLocation>
</comment>
<evidence type="ECO:0000256" key="1">
    <source>
        <dbReference type="ARBA" id="ARBA00022801"/>
    </source>
</evidence>
<dbReference type="EMBL" id="FRAR01000010">
    <property type="protein sequence ID" value="SHK30796.1"/>
    <property type="molecule type" value="Genomic_DNA"/>
</dbReference>
<reference evidence="11" key="1">
    <citation type="submission" date="2016-11" db="EMBL/GenBank/DDBJ databases">
        <authorList>
            <person name="Varghese N."/>
            <person name="Submissions S."/>
        </authorList>
    </citation>
    <scope>NUCLEOTIDE SEQUENCE [LARGE SCALE GENOMIC DNA]</scope>
    <source>
        <strain evidence="11">DSM 10349</strain>
    </source>
</reference>
<keyword evidence="4 5" id="KW-0145">Chemotaxis</keyword>
<feature type="active site" evidence="4 5">
    <location>
        <position position="179"/>
    </location>
</feature>
<dbReference type="PROSITE" id="PS50122">
    <property type="entry name" value="CHEB"/>
    <property type="match status" value="1"/>
</dbReference>
<dbReference type="PIRSF" id="PIRSF000876">
    <property type="entry name" value="RR_chemtxs_CheB"/>
    <property type="match status" value="1"/>
</dbReference>
<evidence type="ECO:0000256" key="6">
    <source>
        <dbReference type="PROSITE-ProRule" id="PRU00169"/>
    </source>
</evidence>
<keyword evidence="11" id="KW-1185">Reference proteome</keyword>
<dbReference type="EC" id="3.5.1.44" evidence="4"/>
<dbReference type="Pfam" id="PF01339">
    <property type="entry name" value="CheB_methylest"/>
    <property type="match status" value="1"/>
</dbReference>
<evidence type="ECO:0000256" key="5">
    <source>
        <dbReference type="PROSITE-ProRule" id="PRU00050"/>
    </source>
</evidence>
<comment type="function">
    <text evidence="2">May play the central regulatory role in sporulation. It may be an element of the effector pathway responsible for the activation of sporulation genes in response to nutritional stress. Spo0A may act in concert with spo0H (a sigma factor) to control the expression of some genes that are critical to the sporulation process.</text>
</comment>
<dbReference type="CDD" id="cd17541">
    <property type="entry name" value="REC_CheB-like"/>
    <property type="match status" value="1"/>
</dbReference>
<dbReference type="GO" id="GO:0008984">
    <property type="term" value="F:protein-glutamate methylesterase activity"/>
    <property type="evidence" value="ECO:0007669"/>
    <property type="project" value="UniProtKB-UniRule"/>
</dbReference>
<dbReference type="GO" id="GO:0006935">
    <property type="term" value="P:chemotaxis"/>
    <property type="evidence" value="ECO:0007669"/>
    <property type="project" value="UniProtKB-UniRule"/>
</dbReference>
<feature type="domain" description="CheB-type methylesterase" evidence="9">
    <location>
        <begin position="173"/>
        <end position="360"/>
    </location>
</feature>
<dbReference type="OrthoDB" id="9793421at2"/>
<dbReference type="NCBIfam" id="NF009206">
    <property type="entry name" value="PRK12555.1"/>
    <property type="match status" value="1"/>
</dbReference>
<dbReference type="GO" id="GO:0005737">
    <property type="term" value="C:cytoplasm"/>
    <property type="evidence" value="ECO:0007669"/>
    <property type="project" value="UniProtKB-SubCell"/>
</dbReference>
<evidence type="ECO:0000256" key="2">
    <source>
        <dbReference type="ARBA" id="ARBA00024867"/>
    </source>
</evidence>
<feature type="region of interest" description="Disordered" evidence="7">
    <location>
        <begin position="139"/>
        <end position="161"/>
    </location>
</feature>
<comment type="domain">
    <text evidence="4">Contains a C-terminal catalytic domain, and an N-terminal region which modulates catalytic activity.</text>
</comment>
<feature type="active site" evidence="4 5">
    <location>
        <position position="206"/>
    </location>
</feature>
<dbReference type="NCBIfam" id="NF001965">
    <property type="entry name" value="PRK00742.1"/>
    <property type="match status" value="1"/>
</dbReference>
<comment type="function">
    <text evidence="4">Involved in chemotaxis. Part of a chemotaxis signal transduction system that modulates chemotaxis in response to various stimuli. Catalyzes the demethylation of specific methylglutamate residues introduced into the chemoreceptors (methyl-accepting chemotaxis proteins or MCP) by CheR. Also mediates the irreversible deamidation of specific glutamine residues to glutamic acid.</text>
</comment>
<comment type="catalytic activity">
    <reaction evidence="3 4">
        <text>[protein]-L-glutamate 5-O-methyl ester + H2O = L-glutamyl-[protein] + methanol + H(+)</text>
        <dbReference type="Rhea" id="RHEA:23236"/>
        <dbReference type="Rhea" id="RHEA-COMP:10208"/>
        <dbReference type="Rhea" id="RHEA-COMP:10311"/>
        <dbReference type="ChEBI" id="CHEBI:15377"/>
        <dbReference type="ChEBI" id="CHEBI:15378"/>
        <dbReference type="ChEBI" id="CHEBI:17790"/>
        <dbReference type="ChEBI" id="CHEBI:29973"/>
        <dbReference type="ChEBI" id="CHEBI:82795"/>
        <dbReference type="EC" id="3.1.1.61"/>
    </reaction>
</comment>
<dbReference type="SMART" id="SM00448">
    <property type="entry name" value="REC"/>
    <property type="match status" value="1"/>
</dbReference>
<comment type="catalytic activity">
    <reaction evidence="4">
        <text>L-glutaminyl-[protein] + H2O = L-glutamyl-[protein] + NH4(+)</text>
        <dbReference type="Rhea" id="RHEA:16441"/>
        <dbReference type="Rhea" id="RHEA-COMP:10207"/>
        <dbReference type="Rhea" id="RHEA-COMP:10208"/>
        <dbReference type="ChEBI" id="CHEBI:15377"/>
        <dbReference type="ChEBI" id="CHEBI:28938"/>
        <dbReference type="ChEBI" id="CHEBI:29973"/>
        <dbReference type="ChEBI" id="CHEBI:30011"/>
        <dbReference type="EC" id="3.5.1.44"/>
    </reaction>
</comment>
<dbReference type="SUPFAM" id="SSF52172">
    <property type="entry name" value="CheY-like"/>
    <property type="match status" value="1"/>
</dbReference>
<dbReference type="PROSITE" id="PS50110">
    <property type="entry name" value="RESPONSE_REGULATORY"/>
    <property type="match status" value="1"/>
</dbReference>
<sequence>MLPVKVLVVDDSSLMRRLISRLLEEDKDIKVVGTAADGLEALQLIKTLKPDVVSLDVEMPKLDGIGTLRRMMVECPTPAVMLSAHTHEGARATMDALSAGAVDFVPKPGTSADLPRMVEDLKTKLKVAARVSLRRVVKTTLPPPPRPKSPVMPPKPALTTPVRRPQVCGKIDLVVIGCSTGGPAALQQIIPYLPANLPAGVVIVQHIPVGFSKSMAEHLDKKSAITVRHAEEGDEVKPGQVLVAPAGFDLNFRSRGSGATVTLTNQGQPLAPGGFRPSVDWVMNSAAEIYGCRALGVLLTGMGRDGAQGMLNIKEQGGPTIAEHESTCVVYGMPKAAVDLGAAKKIVPLPQIAQEIQAVF</sequence>
<dbReference type="PANTHER" id="PTHR42872">
    <property type="entry name" value="PROTEIN-GLUTAMATE METHYLESTERASE/PROTEIN-GLUTAMINE GLUTAMINASE"/>
    <property type="match status" value="1"/>
</dbReference>
<dbReference type="HAMAP" id="MF_00099">
    <property type="entry name" value="CheB_chemtxs"/>
    <property type="match status" value="1"/>
</dbReference>
<evidence type="ECO:0000256" key="3">
    <source>
        <dbReference type="ARBA" id="ARBA00048267"/>
    </source>
</evidence>
<dbReference type="EC" id="3.1.1.61" evidence="4"/>
<evidence type="ECO:0000313" key="10">
    <source>
        <dbReference type="EMBL" id="SHK30796.1"/>
    </source>
</evidence>
<comment type="PTM">
    <text evidence="4">Phosphorylated by CheA. Phosphorylation of the N-terminal regulatory domain activates the methylesterase activity.</text>
</comment>
<evidence type="ECO:0000256" key="7">
    <source>
        <dbReference type="SAM" id="MobiDB-lite"/>
    </source>
</evidence>
<dbReference type="Gene3D" id="3.40.50.180">
    <property type="entry name" value="Methylesterase CheB, C-terminal domain"/>
    <property type="match status" value="1"/>
</dbReference>
<dbReference type="CDD" id="cd16432">
    <property type="entry name" value="CheB_Rec"/>
    <property type="match status" value="1"/>
</dbReference>
<gene>
    <name evidence="4" type="primary">cheB</name>
    <name evidence="10" type="ORF">SAMN02745123_01454</name>
</gene>
<dbReference type="InterPro" id="IPR008248">
    <property type="entry name" value="CheB-like"/>
</dbReference>
<dbReference type="InterPro" id="IPR011006">
    <property type="entry name" value="CheY-like_superfamily"/>
</dbReference>
<feature type="domain" description="Response regulatory" evidence="8">
    <location>
        <begin position="5"/>
        <end position="122"/>
    </location>
</feature>